<reference evidence="1" key="2">
    <citation type="journal article" date="2018" name="ISME J.">
        <title>A dynamic microbial community with high functional redundancy inhabits the cold, oxic subseafloor aquifer.</title>
        <authorList>
            <person name="Tully B.J."/>
            <person name="Wheat C.G."/>
            <person name="Glazer B.T."/>
            <person name="Huber J.A."/>
        </authorList>
    </citation>
    <scope>NUCLEOTIDE SEQUENCE</scope>
    <source>
        <strain evidence="1">NORP83</strain>
    </source>
</reference>
<accession>A0A2A4Z2X6</accession>
<reference key="1">
    <citation type="submission" date="2017-08" db="EMBL/GenBank/DDBJ databases">
        <title>A dynamic microbial community with high functional redundancy inhabits the cold, oxic subseafloor aquifer.</title>
        <authorList>
            <person name="Tully B.J."/>
            <person name="Wheat C.G."/>
            <person name="Glazer B.T."/>
            <person name="Huber J.A."/>
        </authorList>
    </citation>
    <scope>NUCLEOTIDE SEQUENCE [LARGE SCALE GENOMIC DNA]</scope>
</reference>
<gene>
    <name evidence="1" type="ORF">COB13_08135</name>
</gene>
<proteinExistence type="predicted"/>
<organism evidence="1">
    <name type="scientific">OCS116 cluster bacterium</name>
    <dbReference type="NCBI Taxonomy" id="2030921"/>
    <lineage>
        <taxon>Bacteria</taxon>
        <taxon>Pseudomonadati</taxon>
        <taxon>Pseudomonadota</taxon>
        <taxon>Alphaproteobacteria</taxon>
        <taxon>OCS116 cluster</taxon>
    </lineage>
</organism>
<dbReference type="EMBL" id="NVUS01000008">
    <property type="protein sequence ID" value="PCJ01315.1"/>
    <property type="molecule type" value="Genomic_DNA"/>
</dbReference>
<protein>
    <recommendedName>
        <fullName evidence="2">DUF2093 domain-containing protein</fullName>
    </recommendedName>
</protein>
<name>A0A2A4Z2X6_9PROT</name>
<comment type="caution">
    <text evidence="1">The sequence shown here is derived from an EMBL/GenBank/DDBJ whole genome shotgun (WGS) entry which is preliminary data.</text>
</comment>
<dbReference type="Pfam" id="PF09866">
    <property type="entry name" value="DUF2093"/>
    <property type="match status" value="1"/>
</dbReference>
<dbReference type="InterPro" id="IPR018661">
    <property type="entry name" value="DUF2093"/>
</dbReference>
<evidence type="ECO:0000313" key="1">
    <source>
        <dbReference type="EMBL" id="PCJ01315.1"/>
    </source>
</evidence>
<sequence>MFGLGGEKAATLVYYAADYEIRKKGSYVLCAVTGEKIALDSLNYWNVERQEAYIDGAASLKRELEANS</sequence>
<dbReference type="AlphaFoldDB" id="A0A2A4Z2X6"/>
<evidence type="ECO:0008006" key="2">
    <source>
        <dbReference type="Google" id="ProtNLM"/>
    </source>
</evidence>